<organism evidence="2 4">
    <name type="scientific">Janibacter indicus</name>
    <dbReference type="NCBI Taxonomy" id="857417"/>
    <lineage>
        <taxon>Bacteria</taxon>
        <taxon>Bacillati</taxon>
        <taxon>Actinomycetota</taxon>
        <taxon>Actinomycetes</taxon>
        <taxon>Micrococcales</taxon>
        <taxon>Intrasporangiaceae</taxon>
        <taxon>Janibacter</taxon>
    </lineage>
</organism>
<accession>A0A1L3MIS2</accession>
<feature type="region of interest" description="Disordered" evidence="1">
    <location>
        <begin position="253"/>
        <end position="275"/>
    </location>
</feature>
<dbReference type="RefSeq" id="WP_072625230.1">
    <property type="nucleotide sequence ID" value="NZ_CP013290.1"/>
</dbReference>
<reference evidence="2 4" key="1">
    <citation type="submission" date="2015-11" db="EMBL/GenBank/DDBJ databases">
        <authorList>
            <person name="Zhang Y."/>
            <person name="Guo Z."/>
        </authorList>
    </citation>
    <scope>NUCLEOTIDE SEQUENCE [LARGE SCALE GENOMIC DNA]</scope>
    <source>
        <strain evidence="2 4">YFY001</strain>
    </source>
</reference>
<dbReference type="KEGG" id="jte:ASJ30_11505"/>
<dbReference type="EMBL" id="CP062789">
    <property type="protein sequence ID" value="QOK22006.1"/>
    <property type="molecule type" value="Genomic_DNA"/>
</dbReference>
<evidence type="ECO:0008006" key="6">
    <source>
        <dbReference type="Google" id="ProtNLM"/>
    </source>
</evidence>
<dbReference type="AlphaFoldDB" id="A0A1L3MIS2"/>
<protein>
    <recommendedName>
        <fullName evidence="6">DUF559 domain-containing protein</fullName>
    </recommendedName>
</protein>
<reference evidence="3 5" key="2">
    <citation type="submission" date="2020-10" db="EMBL/GenBank/DDBJ databases">
        <title>Janibacter indicus TT2 genome sequence.</title>
        <authorList>
            <person name="Lee K."/>
            <person name="Ganzorig M."/>
        </authorList>
    </citation>
    <scope>NUCLEOTIDE SEQUENCE [LARGE SCALE GENOMIC DNA]</scope>
    <source>
        <strain evidence="3 5">TT2</strain>
    </source>
</reference>
<evidence type="ECO:0000313" key="4">
    <source>
        <dbReference type="Proteomes" id="UP000182938"/>
    </source>
</evidence>
<evidence type="ECO:0000313" key="2">
    <source>
        <dbReference type="EMBL" id="APH02074.1"/>
    </source>
</evidence>
<gene>
    <name evidence="2" type="ORF">ASJ30_11505</name>
    <name evidence="3" type="ORF">IGS73_12940</name>
</gene>
<name>A0A1L3MIS2_9MICO</name>
<evidence type="ECO:0000313" key="5">
    <source>
        <dbReference type="Proteomes" id="UP000593998"/>
    </source>
</evidence>
<dbReference type="Proteomes" id="UP000593998">
    <property type="component" value="Chromosome"/>
</dbReference>
<dbReference type="Proteomes" id="UP000182938">
    <property type="component" value="Chromosome"/>
</dbReference>
<sequence length="275" mass="29630">MHTGDLSPLARRWRAVWEVGERIAVIDGASALHHRGLKGFTTEGIHVSIPHTATPHAVEGVVQHKVRRPSPRTAAPGALPVATPGPAAVRAAHWARSDREAALILVLPVQQRLVTGDQLLSATTSVQGRTRRKFIRTIAADIALGAQALGELDFARICRRHALPEPDRQVVRQGPRGRIYLDVRWACGLVVEIDGAGHRWGLAVSEDNLRRNSGTLSGDLVLQIDTVGLRLFEATFMEQVVAAHRLLMGEGQHADDSSARIPSPEGRGAVGGATQ</sequence>
<evidence type="ECO:0000256" key="1">
    <source>
        <dbReference type="SAM" id="MobiDB-lite"/>
    </source>
</evidence>
<dbReference type="EMBL" id="CP013290">
    <property type="protein sequence ID" value="APH02074.1"/>
    <property type="molecule type" value="Genomic_DNA"/>
</dbReference>
<proteinExistence type="predicted"/>
<keyword evidence="4" id="KW-1185">Reference proteome</keyword>
<evidence type="ECO:0000313" key="3">
    <source>
        <dbReference type="EMBL" id="QOK22006.1"/>
    </source>
</evidence>